<dbReference type="OrthoDB" id="9796020at2"/>
<dbReference type="Pfam" id="PF01979">
    <property type="entry name" value="Amidohydro_1"/>
    <property type="match status" value="1"/>
</dbReference>
<dbReference type="SUPFAM" id="SSF51556">
    <property type="entry name" value="Metallo-dependent hydrolases"/>
    <property type="match status" value="1"/>
</dbReference>
<dbReference type="InterPro" id="IPR032466">
    <property type="entry name" value="Metal_Hydrolase"/>
</dbReference>
<dbReference type="PANTHER" id="PTHR43794">
    <property type="entry name" value="AMINOHYDROLASE SSNA-RELATED"/>
    <property type="match status" value="1"/>
</dbReference>
<organism evidence="4 5">
    <name type="scientific">Rhizobium grahamii</name>
    <dbReference type="NCBI Taxonomy" id="1120045"/>
    <lineage>
        <taxon>Bacteria</taxon>
        <taxon>Pseudomonadati</taxon>
        <taxon>Pseudomonadota</taxon>
        <taxon>Alphaproteobacteria</taxon>
        <taxon>Hyphomicrobiales</taxon>
        <taxon>Rhizobiaceae</taxon>
        <taxon>Rhizobium/Agrobacterium group</taxon>
        <taxon>Rhizobium</taxon>
    </lineage>
</organism>
<dbReference type="RefSeq" id="WP_114713738.1">
    <property type="nucleotide sequence ID" value="NZ_KZ857259.1"/>
</dbReference>
<keyword evidence="2 4" id="KW-0378">Hydrolase</keyword>
<name>A0A370KNV1_9HYPH</name>
<evidence type="ECO:0000256" key="1">
    <source>
        <dbReference type="ARBA" id="ARBA00006745"/>
    </source>
</evidence>
<dbReference type="Gene3D" id="2.30.40.10">
    <property type="entry name" value="Urease, subunit C, domain 1"/>
    <property type="match status" value="1"/>
</dbReference>
<comment type="caution">
    <text evidence="4">The sequence shown here is derived from an EMBL/GenBank/DDBJ whole genome shotgun (WGS) entry which is preliminary data.</text>
</comment>
<reference evidence="4 5" key="1">
    <citation type="submission" date="2017-03" db="EMBL/GenBank/DDBJ databases">
        <title>Genome analysis of Rhizobial strains effectives or ineffectives for nitrogen fixation isolated from bean seeds.</title>
        <authorList>
            <person name="Peralta H."/>
            <person name="Aguilar-Vera A."/>
            <person name="Mora Y."/>
            <person name="Vargas-Lagunas C."/>
            <person name="Girard L."/>
            <person name="Mora J."/>
        </authorList>
    </citation>
    <scope>NUCLEOTIDE SEQUENCE [LARGE SCALE GENOMIC DNA]</scope>
    <source>
        <strain evidence="4 5">CCGM3</strain>
    </source>
</reference>
<evidence type="ECO:0000259" key="3">
    <source>
        <dbReference type="Pfam" id="PF01979"/>
    </source>
</evidence>
<gene>
    <name evidence="4" type="ORF">B5K06_16335</name>
</gene>
<dbReference type="Gene3D" id="3.20.20.140">
    <property type="entry name" value="Metal-dependent hydrolases"/>
    <property type="match status" value="1"/>
</dbReference>
<sequence>MNEESLELGRRPEGRTLLTASWVVGHKDGSHRLLRNGEVVFENNEILFVGHRFPGEVARRIDFGNALISPGLIDLDALSDLDTTILGIDNHPGWAKGRVWPRSYVEAGPYEMYSPEELAFQKRFAFGQLLLNGITTAAPIASLFYREWGETVAEFDAAADAAGELGLRVYLSPAYRSGGMVLEEPGRMVPVFDEERGLKGLKDAVAYIERQNGRHGDLVRGMLAPDRVETSTLALLQRTDAAARDLACKFRLHMAQGAMEVDTVRMLHGSTAPVWLAKAGLLSDRLIAPHATNATEEDLALYAANGVSIVHCPLVSGRGGSTLNSFSACRKRGINIAMGTDTAPADMWMNLLVGLITGRVNDGAPDRLRSADLFDAATLGGARALGRSDLGHLSAGARADIAVFDLDDVIVAPSIDPITTLVTGGSGKVTCAVFVDGRVSMLSRKLAGIDMEKARVRAQAQYDGLIAKYPERSWGNPPVSEIFGPSYPVDADLGEVGRRSSTSAISS</sequence>
<protein>
    <submittedName>
        <fullName evidence="4">N-ethylammeline chlorohydrolase</fullName>
    </submittedName>
</protein>
<dbReference type="AlphaFoldDB" id="A0A370KNV1"/>
<dbReference type="InterPro" id="IPR006680">
    <property type="entry name" value="Amidohydro-rel"/>
</dbReference>
<dbReference type="NCBIfam" id="NF004801">
    <property type="entry name" value="PRK06151.1"/>
    <property type="match status" value="1"/>
</dbReference>
<evidence type="ECO:0000313" key="4">
    <source>
        <dbReference type="EMBL" id="RDJ10593.1"/>
    </source>
</evidence>
<evidence type="ECO:0000313" key="5">
    <source>
        <dbReference type="Proteomes" id="UP000254939"/>
    </source>
</evidence>
<dbReference type="InterPro" id="IPR050287">
    <property type="entry name" value="MTA/SAH_deaminase"/>
</dbReference>
<feature type="domain" description="Amidohydrolase-related" evidence="3">
    <location>
        <begin position="113"/>
        <end position="439"/>
    </location>
</feature>
<dbReference type="EMBL" id="NAAC01000016">
    <property type="protein sequence ID" value="RDJ10593.1"/>
    <property type="molecule type" value="Genomic_DNA"/>
</dbReference>
<dbReference type="SUPFAM" id="SSF51338">
    <property type="entry name" value="Composite domain of metallo-dependent hydrolases"/>
    <property type="match status" value="2"/>
</dbReference>
<dbReference type="InterPro" id="IPR011059">
    <property type="entry name" value="Metal-dep_hydrolase_composite"/>
</dbReference>
<accession>A0A370KNV1</accession>
<dbReference type="GO" id="GO:0016810">
    <property type="term" value="F:hydrolase activity, acting on carbon-nitrogen (but not peptide) bonds"/>
    <property type="evidence" value="ECO:0007669"/>
    <property type="project" value="InterPro"/>
</dbReference>
<dbReference type="PANTHER" id="PTHR43794:SF11">
    <property type="entry name" value="AMIDOHYDROLASE-RELATED DOMAIN-CONTAINING PROTEIN"/>
    <property type="match status" value="1"/>
</dbReference>
<comment type="similarity">
    <text evidence="1">Belongs to the metallo-dependent hydrolases superfamily. ATZ/TRZ family.</text>
</comment>
<proteinExistence type="inferred from homology"/>
<dbReference type="Proteomes" id="UP000254939">
    <property type="component" value="Unassembled WGS sequence"/>
</dbReference>
<evidence type="ECO:0000256" key="2">
    <source>
        <dbReference type="ARBA" id="ARBA00022801"/>
    </source>
</evidence>